<dbReference type="AlphaFoldDB" id="A0A2H1VCB1"/>
<gene>
    <name evidence="1" type="ORF">SFRICE_015185</name>
</gene>
<protein>
    <submittedName>
        <fullName evidence="1">SFRICE_015185</fullName>
    </submittedName>
</protein>
<reference evidence="1" key="1">
    <citation type="submission" date="2016-07" db="EMBL/GenBank/DDBJ databases">
        <authorList>
            <person name="Bretaudeau A."/>
        </authorList>
    </citation>
    <scope>NUCLEOTIDE SEQUENCE</scope>
    <source>
        <strain evidence="1">Rice</strain>
        <tissue evidence="1">Whole body</tissue>
    </source>
</reference>
<dbReference type="EMBL" id="ODYU01001766">
    <property type="protein sequence ID" value="SOQ38426.1"/>
    <property type="molecule type" value="Genomic_DNA"/>
</dbReference>
<sequence>MCPCLVGRLLASVIAGQGVSGSIHRSDKVLLGFFRLNENFSAVARSLKLCPVYGNRLNPYYMGLITQMVKSGYTMIFSCVVSAFTNIHMTPRPETTICGSHKELFLAEIAPTSSCVAAGHPTTAPTSLTANRKLLKANPPLTSITGDHHGVQCVNQSQNYLFQIDQEGTFERQSKYNNIKNEGTFERQSNYNNINNVCLSVSPLVALFARSKV</sequence>
<evidence type="ECO:0000313" key="1">
    <source>
        <dbReference type="EMBL" id="SOQ38426.1"/>
    </source>
</evidence>
<accession>A0A2H1VCB1</accession>
<organism evidence="1">
    <name type="scientific">Spodoptera frugiperda</name>
    <name type="common">Fall armyworm</name>
    <dbReference type="NCBI Taxonomy" id="7108"/>
    <lineage>
        <taxon>Eukaryota</taxon>
        <taxon>Metazoa</taxon>
        <taxon>Ecdysozoa</taxon>
        <taxon>Arthropoda</taxon>
        <taxon>Hexapoda</taxon>
        <taxon>Insecta</taxon>
        <taxon>Pterygota</taxon>
        <taxon>Neoptera</taxon>
        <taxon>Endopterygota</taxon>
        <taxon>Lepidoptera</taxon>
        <taxon>Glossata</taxon>
        <taxon>Ditrysia</taxon>
        <taxon>Noctuoidea</taxon>
        <taxon>Noctuidae</taxon>
        <taxon>Amphipyrinae</taxon>
        <taxon>Spodoptera</taxon>
    </lineage>
</organism>
<proteinExistence type="predicted"/>
<name>A0A2H1VCB1_SPOFR</name>